<gene>
    <name evidence="1" type="ORF">PtA15_9A664</name>
</gene>
<reference evidence="1" key="1">
    <citation type="submission" date="2022-10" db="EMBL/GenBank/DDBJ databases">
        <title>Puccinia triticina Genome sequencing and assembly.</title>
        <authorList>
            <person name="Li C."/>
        </authorList>
    </citation>
    <scope>NUCLEOTIDE SEQUENCE</scope>
    <source>
        <strain evidence="1">Pt15</strain>
    </source>
</reference>
<organism evidence="1 2">
    <name type="scientific">Puccinia triticina</name>
    <dbReference type="NCBI Taxonomy" id="208348"/>
    <lineage>
        <taxon>Eukaryota</taxon>
        <taxon>Fungi</taxon>
        <taxon>Dikarya</taxon>
        <taxon>Basidiomycota</taxon>
        <taxon>Pucciniomycotina</taxon>
        <taxon>Pucciniomycetes</taxon>
        <taxon>Pucciniales</taxon>
        <taxon>Pucciniaceae</taxon>
        <taxon>Puccinia</taxon>
    </lineage>
</organism>
<proteinExistence type="predicted"/>
<accession>A0ABY7CVQ9</accession>
<evidence type="ECO:0000313" key="2">
    <source>
        <dbReference type="Proteomes" id="UP001164743"/>
    </source>
</evidence>
<dbReference type="GeneID" id="77813792"/>
<sequence>METEHKPIVDNIRWVKEQDKFLGEELEKFDRHMKVLVQARLYCLYADSELSIWASHQTARPPASPLFSAVNRVVPLLKCLGLDYLIDIDKYRISETGSLSGSVALHHSSRGAIKVKSTGFLLRLLAKLPLIRLCISPTNELRNSLLASGRAAMAENWAIGVRYLRESYHGPADDAKIQECHYASSILGWLRNPPSDASTFPGGQYFYQSQLAQFHLSAPPIKLSASNRPLRVDRGIGLGHEITQVCKNALKDIKLSVLWLTNQDPIISKPKFKAGTKGVPETMIRSNNQHPTLQEWLDCTSGEGKWRWQPTHDDPEPRPMTVHQQGSLEVKCERAFYERERAGSS</sequence>
<name>A0ABY7CVQ9_9BASI</name>
<dbReference type="EMBL" id="CP110429">
    <property type="protein sequence ID" value="WAQ88537.1"/>
    <property type="molecule type" value="Genomic_DNA"/>
</dbReference>
<dbReference type="RefSeq" id="XP_053024092.1">
    <property type="nucleotide sequence ID" value="XM_053172897.1"/>
</dbReference>
<dbReference type="Proteomes" id="UP001164743">
    <property type="component" value="Chromosome 9A"/>
</dbReference>
<evidence type="ECO:0000313" key="1">
    <source>
        <dbReference type="EMBL" id="WAQ88537.1"/>
    </source>
</evidence>
<protein>
    <submittedName>
        <fullName evidence="1">Uncharacterized protein</fullName>
    </submittedName>
</protein>
<keyword evidence="2" id="KW-1185">Reference proteome</keyword>